<evidence type="ECO:0000256" key="2">
    <source>
        <dbReference type="ARBA" id="ARBA00022801"/>
    </source>
</evidence>
<dbReference type="InterPro" id="IPR001650">
    <property type="entry name" value="Helicase_C-like"/>
</dbReference>
<evidence type="ECO:0000259" key="5">
    <source>
        <dbReference type="PROSITE" id="PS51192"/>
    </source>
</evidence>
<dbReference type="PANTHER" id="PTHR11274:SF0">
    <property type="entry name" value="GENERAL TRANSCRIPTION AND DNA REPAIR FACTOR IIH HELICASE SUBUNIT XPB"/>
    <property type="match status" value="1"/>
</dbReference>
<keyword evidence="4" id="KW-0067">ATP-binding</keyword>
<dbReference type="GO" id="GO:0004386">
    <property type="term" value="F:helicase activity"/>
    <property type="evidence" value="ECO:0007669"/>
    <property type="project" value="UniProtKB-KW"/>
</dbReference>
<reference evidence="8" key="1">
    <citation type="journal article" date="2017" name="Science">
        <title>Giant viruses with an expanded complement of translation system components.</title>
        <authorList>
            <person name="Schulz F."/>
            <person name="Yutin N."/>
            <person name="Ivanova N.N."/>
            <person name="Ortega D.R."/>
            <person name="Lee T.K."/>
            <person name="Vierheilig J."/>
            <person name="Daims H."/>
            <person name="Horn M."/>
            <person name="Wagner M."/>
            <person name="Jensen G.J."/>
            <person name="Kyrpides N.C."/>
            <person name="Koonin E.V."/>
            <person name="Woyke T."/>
        </authorList>
    </citation>
    <scope>NUCLEOTIDE SEQUENCE</scope>
    <source>
        <strain evidence="8">CTV1</strain>
    </source>
</reference>
<accession>A0A1V0S8I2</accession>
<dbReference type="GO" id="GO:0016787">
    <property type="term" value="F:hydrolase activity"/>
    <property type="evidence" value="ECO:0007669"/>
    <property type="project" value="UniProtKB-KW"/>
</dbReference>
<dbReference type="GO" id="GO:0003676">
    <property type="term" value="F:nucleic acid binding"/>
    <property type="evidence" value="ECO:0007669"/>
    <property type="project" value="InterPro"/>
</dbReference>
<protein>
    <submittedName>
        <fullName evidence="8">Superfamily II DNA or RNA helicase</fullName>
    </submittedName>
</protein>
<evidence type="ECO:0000256" key="4">
    <source>
        <dbReference type="ARBA" id="ARBA00022840"/>
    </source>
</evidence>
<keyword evidence="3 8" id="KW-0347">Helicase</keyword>
<dbReference type="InterPro" id="IPR014001">
    <property type="entry name" value="Helicase_ATP-bd"/>
</dbReference>
<evidence type="ECO:0000313" key="8">
    <source>
        <dbReference type="EMBL" id="ARF08014.1"/>
    </source>
</evidence>
<dbReference type="EMBL" id="KY684083">
    <property type="protein sequence ID" value="ARF08014.1"/>
    <property type="molecule type" value="Genomic_DNA"/>
</dbReference>
<sequence length="469" mass="55463">MIILFFFAPTKELCVQTYNTYKNYFKNYSLNLISTDGTRDINKFVLKNKNILISTFKSCDIVNKLINKLDNPYIVIDEFHNLSINDITKKSNEMFKILNSKYRILFLSATPRYLEHKNIFGEQVYSYEWQTAIKKGYINDFKIVLPENYYITMELDKFVDLFRLDNNNKMNVSYIKKMYFILRSILYNGNKKCIIYLSTIEKAKICKNIIEWMIKLFNKVMHVSIIDCRTKKNDRKNILNDFATKNEISIIINVHVLDEGINIPECDSVFITNPSHNIENIVQRMSRCNRKIDNKGLSYIYLWCKENKVKTIMDYINGNTNNELIEKYSTINFANCDKIEEKKNINEKSDPQTNDKFHIEHIFGKHNIKVVYDNKKEPWFCSKQIAKILEYQRPKKAIQERVEDNNKTQLKNLVDNHKKLGKNMQPNSIFVNAPGICSLINKSRQKVSEEYKKLLFENLGKFALLEKKT</sequence>
<keyword evidence="2" id="KW-0378">Hydrolase</keyword>
<dbReference type="InterPro" id="IPR011545">
    <property type="entry name" value="DEAD/DEAH_box_helicase_dom"/>
</dbReference>
<gene>
    <name evidence="8" type="ORF">Catovirus_1_64</name>
</gene>
<name>A0A1V0S8I2_9VIRU</name>
<evidence type="ECO:0000259" key="7">
    <source>
        <dbReference type="PROSITE" id="PS51750"/>
    </source>
</evidence>
<dbReference type="InterPro" id="IPR050615">
    <property type="entry name" value="ATP-dep_DNA_Helicase"/>
</dbReference>
<dbReference type="PROSITE" id="PS51192">
    <property type="entry name" value="HELICASE_ATP_BIND_1"/>
    <property type="match status" value="1"/>
</dbReference>
<dbReference type="PROSITE" id="PS51750">
    <property type="entry name" value="BRO_N"/>
    <property type="match status" value="1"/>
</dbReference>
<evidence type="ECO:0000256" key="3">
    <source>
        <dbReference type="ARBA" id="ARBA00022806"/>
    </source>
</evidence>
<dbReference type="Gene3D" id="3.40.50.300">
    <property type="entry name" value="P-loop containing nucleotide triphosphate hydrolases"/>
    <property type="match status" value="2"/>
</dbReference>
<dbReference type="SMART" id="SM01040">
    <property type="entry name" value="Bro-N"/>
    <property type="match status" value="1"/>
</dbReference>
<dbReference type="PANTHER" id="PTHR11274">
    <property type="entry name" value="RAD25/XP-B DNA REPAIR HELICASE"/>
    <property type="match status" value="1"/>
</dbReference>
<keyword evidence="1" id="KW-0547">Nucleotide-binding</keyword>
<dbReference type="PROSITE" id="PS51194">
    <property type="entry name" value="HELICASE_CTER"/>
    <property type="match status" value="1"/>
</dbReference>
<dbReference type="Pfam" id="PF02498">
    <property type="entry name" value="Bro-N"/>
    <property type="match status" value="1"/>
</dbReference>
<feature type="domain" description="Helicase ATP-binding" evidence="5">
    <location>
        <begin position="1"/>
        <end position="129"/>
    </location>
</feature>
<feature type="domain" description="Bro-N" evidence="7">
    <location>
        <begin position="356"/>
        <end position="469"/>
    </location>
</feature>
<dbReference type="Pfam" id="PF00270">
    <property type="entry name" value="DEAD"/>
    <property type="match status" value="1"/>
</dbReference>
<dbReference type="GO" id="GO:0005524">
    <property type="term" value="F:ATP binding"/>
    <property type="evidence" value="ECO:0007669"/>
    <property type="project" value="UniProtKB-KW"/>
</dbReference>
<dbReference type="SMART" id="SM00490">
    <property type="entry name" value="HELICc"/>
    <property type="match status" value="1"/>
</dbReference>
<feature type="domain" description="Helicase C-terminal" evidence="6">
    <location>
        <begin position="174"/>
        <end position="332"/>
    </location>
</feature>
<dbReference type="InterPro" id="IPR003497">
    <property type="entry name" value="BRO_N_domain"/>
</dbReference>
<dbReference type="InterPro" id="IPR027417">
    <property type="entry name" value="P-loop_NTPase"/>
</dbReference>
<evidence type="ECO:0000259" key="6">
    <source>
        <dbReference type="PROSITE" id="PS51194"/>
    </source>
</evidence>
<dbReference type="Pfam" id="PF00271">
    <property type="entry name" value="Helicase_C"/>
    <property type="match status" value="1"/>
</dbReference>
<dbReference type="SUPFAM" id="SSF52540">
    <property type="entry name" value="P-loop containing nucleoside triphosphate hydrolases"/>
    <property type="match status" value="1"/>
</dbReference>
<dbReference type="CDD" id="cd18785">
    <property type="entry name" value="SF2_C"/>
    <property type="match status" value="1"/>
</dbReference>
<organism evidence="8">
    <name type="scientific">Catovirus CTV1</name>
    <dbReference type="NCBI Taxonomy" id="1977631"/>
    <lineage>
        <taxon>Viruses</taxon>
        <taxon>Varidnaviria</taxon>
        <taxon>Bamfordvirae</taxon>
        <taxon>Nucleocytoviricota</taxon>
        <taxon>Megaviricetes</taxon>
        <taxon>Imitervirales</taxon>
        <taxon>Mimiviridae</taxon>
        <taxon>Klosneuvirinae</taxon>
        <taxon>Catovirus</taxon>
    </lineage>
</organism>
<evidence type="ECO:0000256" key="1">
    <source>
        <dbReference type="ARBA" id="ARBA00022741"/>
    </source>
</evidence>
<proteinExistence type="predicted"/>